<feature type="signal peptide" evidence="1">
    <location>
        <begin position="1"/>
        <end position="27"/>
    </location>
</feature>
<name>A0A4P6WUY5_HYDPS</name>
<accession>A0A4P6WUY5</accession>
<proteinExistence type="predicted"/>
<dbReference type="KEGG" id="hpse:HPF_06345"/>
<dbReference type="EMBL" id="CP037867">
    <property type="protein sequence ID" value="QBM27297.1"/>
    <property type="molecule type" value="Genomic_DNA"/>
</dbReference>
<evidence type="ECO:0008006" key="4">
    <source>
        <dbReference type="Google" id="ProtNLM"/>
    </source>
</evidence>
<evidence type="ECO:0000313" key="3">
    <source>
        <dbReference type="Proteomes" id="UP000293912"/>
    </source>
</evidence>
<keyword evidence="3" id="KW-1185">Reference proteome</keyword>
<reference evidence="2 3" key="1">
    <citation type="submission" date="2019-03" db="EMBL/GenBank/DDBJ databases">
        <authorList>
            <person name="Sebastian G."/>
            <person name="Baumann P."/>
            <person name="Ruckert C."/>
            <person name="Kalinowski J."/>
            <person name="Nebel B."/>
            <person name="Takors R."/>
            <person name="Blombach B."/>
        </authorList>
    </citation>
    <scope>NUCLEOTIDE SEQUENCE [LARGE SCALE GENOMIC DNA]</scope>
    <source>
        <strain evidence="2 3">DSM 1084</strain>
    </source>
</reference>
<dbReference type="AlphaFoldDB" id="A0A4P6WUY5"/>
<dbReference type="Proteomes" id="UP000293912">
    <property type="component" value="Chromosome"/>
</dbReference>
<protein>
    <recommendedName>
        <fullName evidence="4">Lipoprotein</fullName>
    </recommendedName>
</protein>
<organism evidence="2 3">
    <name type="scientific">Hydrogenophaga pseudoflava</name>
    <name type="common">Pseudomonas carboxydoflava</name>
    <dbReference type="NCBI Taxonomy" id="47421"/>
    <lineage>
        <taxon>Bacteria</taxon>
        <taxon>Pseudomonadati</taxon>
        <taxon>Pseudomonadota</taxon>
        <taxon>Betaproteobacteria</taxon>
        <taxon>Burkholderiales</taxon>
        <taxon>Comamonadaceae</taxon>
        <taxon>Hydrogenophaga</taxon>
    </lineage>
</organism>
<dbReference type="PROSITE" id="PS51257">
    <property type="entry name" value="PROKAR_LIPOPROTEIN"/>
    <property type="match status" value="1"/>
</dbReference>
<gene>
    <name evidence="2" type="ORF">HPF_06345</name>
</gene>
<evidence type="ECO:0000313" key="2">
    <source>
        <dbReference type="EMBL" id="QBM27297.1"/>
    </source>
</evidence>
<feature type="chain" id="PRO_5020865529" description="Lipoprotein" evidence="1">
    <location>
        <begin position="28"/>
        <end position="204"/>
    </location>
</feature>
<sequence length="204" mass="21817" precursor="true">MKVKPMSHPAPLLLRRSLLLASAAALAACGGIPLTSLPRLAQLSGQLLEADPAQFMVALQVDARVVPPPGAVPLLHIQLKPKVEGAFAPVDRKLPLALTTATSATLGLDAPGPGRRWLVYSLPPATQAELKKVQATVKQAQAQPGYQRGGTLALGVEQKDLAVTDPALARTKWSTWMQVKQSEGFFEVWNGTPEEIRKLAEAKR</sequence>
<evidence type="ECO:0000256" key="1">
    <source>
        <dbReference type="SAM" id="SignalP"/>
    </source>
</evidence>
<keyword evidence="1" id="KW-0732">Signal</keyword>